<dbReference type="EMBL" id="BMRJ01000002">
    <property type="protein sequence ID" value="GGR26381.1"/>
    <property type="molecule type" value="Genomic_DNA"/>
</dbReference>
<dbReference type="PANTHER" id="PTHR30157">
    <property type="entry name" value="FERRIC REDUCTASE, NADPH-DEPENDENT"/>
    <property type="match status" value="1"/>
</dbReference>
<dbReference type="InterPro" id="IPR007037">
    <property type="entry name" value="SIP_rossman_dom"/>
</dbReference>
<reference evidence="2" key="1">
    <citation type="journal article" date="2014" name="Int. J. Syst. Evol. Microbiol.">
        <title>Complete genome sequence of Corynebacterium casei LMG S-19264T (=DSM 44701T), isolated from a smear-ripened cheese.</title>
        <authorList>
            <consortium name="US DOE Joint Genome Institute (JGI-PGF)"/>
            <person name="Walter F."/>
            <person name="Albersmeier A."/>
            <person name="Kalinowski J."/>
            <person name="Ruckert C."/>
        </authorList>
    </citation>
    <scope>NUCLEOTIDE SEQUENCE</scope>
    <source>
        <strain evidence="2">JCM 3346</strain>
    </source>
</reference>
<dbReference type="RefSeq" id="WP_189085211.1">
    <property type="nucleotide sequence ID" value="NZ_BMRJ01000002.1"/>
</dbReference>
<dbReference type="InterPro" id="IPR013113">
    <property type="entry name" value="SIP_FAD-bd"/>
</dbReference>
<dbReference type="InterPro" id="IPR039374">
    <property type="entry name" value="SIP_fam"/>
</dbReference>
<dbReference type="CDD" id="cd06193">
    <property type="entry name" value="siderophore_interacting"/>
    <property type="match status" value="1"/>
</dbReference>
<name>A0A918CIW7_AGRME</name>
<dbReference type="PROSITE" id="PS51384">
    <property type="entry name" value="FAD_FR"/>
    <property type="match status" value="1"/>
</dbReference>
<evidence type="ECO:0000313" key="2">
    <source>
        <dbReference type="EMBL" id="GGR26381.1"/>
    </source>
</evidence>
<reference evidence="2" key="2">
    <citation type="submission" date="2020-09" db="EMBL/GenBank/DDBJ databases">
        <authorList>
            <person name="Sun Q."/>
            <person name="Ohkuma M."/>
        </authorList>
    </citation>
    <scope>NUCLEOTIDE SEQUENCE</scope>
    <source>
        <strain evidence="2">JCM 3346</strain>
    </source>
</reference>
<dbReference type="InterPro" id="IPR017938">
    <property type="entry name" value="Riboflavin_synthase-like_b-brl"/>
</dbReference>
<protein>
    <submittedName>
        <fullName evidence="2">Siderophore-interacting protein</fullName>
    </submittedName>
</protein>
<dbReference type="PANTHER" id="PTHR30157:SF0">
    <property type="entry name" value="NADPH-DEPENDENT FERRIC-CHELATE REDUCTASE"/>
    <property type="match status" value="1"/>
</dbReference>
<comment type="caution">
    <text evidence="2">The sequence shown here is derived from an EMBL/GenBank/DDBJ whole genome shotgun (WGS) entry which is preliminary data.</text>
</comment>
<dbReference type="Proteomes" id="UP000610303">
    <property type="component" value="Unassembled WGS sequence"/>
</dbReference>
<accession>A0A918CIW7</accession>
<dbReference type="Pfam" id="PF08021">
    <property type="entry name" value="FAD_binding_9"/>
    <property type="match status" value="1"/>
</dbReference>
<dbReference type="AlphaFoldDB" id="A0A918CIW7"/>
<dbReference type="InterPro" id="IPR039261">
    <property type="entry name" value="FNR_nucleotide-bd"/>
</dbReference>
<dbReference type="Gene3D" id="3.40.50.80">
    <property type="entry name" value="Nucleotide-binding domain of ferredoxin-NADP reductase (FNR) module"/>
    <property type="match status" value="1"/>
</dbReference>
<dbReference type="Gene3D" id="2.40.30.10">
    <property type="entry name" value="Translation factors"/>
    <property type="match status" value="1"/>
</dbReference>
<organism evidence="2 3">
    <name type="scientific">Agromyces mediolanus</name>
    <name type="common">Corynebacterium mediolanum</name>
    <dbReference type="NCBI Taxonomy" id="41986"/>
    <lineage>
        <taxon>Bacteria</taxon>
        <taxon>Bacillati</taxon>
        <taxon>Actinomycetota</taxon>
        <taxon>Actinomycetes</taxon>
        <taxon>Micrococcales</taxon>
        <taxon>Microbacteriaceae</taxon>
        <taxon>Agromyces</taxon>
    </lineage>
</organism>
<feature type="domain" description="FAD-binding FR-type" evidence="1">
    <location>
        <begin position="12"/>
        <end position="136"/>
    </location>
</feature>
<dbReference type="SUPFAM" id="SSF63380">
    <property type="entry name" value="Riboflavin synthase domain-like"/>
    <property type="match status" value="1"/>
</dbReference>
<evidence type="ECO:0000313" key="3">
    <source>
        <dbReference type="Proteomes" id="UP000610303"/>
    </source>
</evidence>
<gene>
    <name evidence="2" type="primary">mxcB</name>
    <name evidence="2" type="ORF">GCM10010196_19850</name>
</gene>
<dbReference type="Pfam" id="PF04954">
    <property type="entry name" value="SIP"/>
    <property type="match status" value="1"/>
</dbReference>
<dbReference type="GO" id="GO:0016491">
    <property type="term" value="F:oxidoreductase activity"/>
    <property type="evidence" value="ECO:0007669"/>
    <property type="project" value="InterPro"/>
</dbReference>
<dbReference type="InterPro" id="IPR017927">
    <property type="entry name" value="FAD-bd_FR_type"/>
</dbReference>
<sequence length="271" mass="29326">MPFTLDRVPRELVFRPVTLTARERLAPHYLRLRLEGEALRGFDSLGSDDHIRLFFPGESPAEGFGFDGDAGALDVGALRESPSREYTPLAWDAEAGVLEIEFVVHGEHGIAGRWADRAPIGSVIGVGGPRGATVITGEPDGWLLAGDETALPAIRRFLARLSREGDATPRGLVLVEVPDAAHRPALEAPAGTELRWVHRDGRPQGEALVAALDALGPEDRPAGEVFAFVAAEHAIVKPARALVLDRWGLASDQLVVKGYWRRGEAEYHAPH</sequence>
<evidence type="ECO:0000259" key="1">
    <source>
        <dbReference type="PROSITE" id="PS51384"/>
    </source>
</evidence>
<keyword evidence="3" id="KW-1185">Reference proteome</keyword>
<proteinExistence type="predicted"/>